<proteinExistence type="predicted"/>
<accession>A0A971ICR5</accession>
<dbReference type="AlphaFoldDB" id="A0A971ICR5"/>
<reference evidence="1" key="2">
    <citation type="submission" date="2020-01" db="EMBL/GenBank/DDBJ databases">
        <authorList>
            <person name="Campanaro S."/>
        </authorList>
    </citation>
    <scope>NUCLEOTIDE SEQUENCE</scope>
    <source>
        <strain evidence="1">AS01afH2WH_6</strain>
    </source>
</reference>
<dbReference type="RefSeq" id="WP_273173182.1">
    <property type="nucleotide sequence ID" value="NZ_JAAXZR010000016.1"/>
</dbReference>
<evidence type="ECO:0000313" key="1">
    <source>
        <dbReference type="EMBL" id="NLT79387.1"/>
    </source>
</evidence>
<sequence length="427" mass="47463">MQKIQSGQSFLFRQHGYNSTILETRMTEQVRGDCLDAALSSTTQRFPDMTQKLVERDGDYYLHPNPLSLHVANTDRFRTLGGLESGYHLIDVTYTGKLIRVAFHHALCDGRGVKPFVETLIYYYCRERYQQHFDDSGILTLDTAIDPREYEEPLPSSPFTTSMETGRRITTEGYALPESTPDAQDCHRTVIEVNQGAFVSAAKGTGATPGILAAMLFSKAVLTLHPDAEALVICNMAADMRFAIGDSPTRRNCTGSLCLPYSASESADAMSDVASSYRSMIAEQRSEDSAHEMLNMQLALFDKLDGMSTLKDKRRMMSMFDRLVLNTYVLSYVGSMRFNDFARYVESTHLYSGGIKGLTLNMVAAGNTMGFDVLQGFPGAMYAQAFADELRNLSLHCDVGATTICESGADHSHITAEQQPEHWRRTA</sequence>
<protein>
    <recommendedName>
        <fullName evidence="3">Alcohol acetyltransferase</fullName>
    </recommendedName>
</protein>
<comment type="caution">
    <text evidence="1">The sequence shown here is derived from an EMBL/GenBank/DDBJ whole genome shotgun (WGS) entry which is preliminary data.</text>
</comment>
<dbReference type="EMBL" id="JAAXZR010000016">
    <property type="protein sequence ID" value="NLT79387.1"/>
    <property type="molecule type" value="Genomic_DNA"/>
</dbReference>
<dbReference type="Proteomes" id="UP000767327">
    <property type="component" value="Unassembled WGS sequence"/>
</dbReference>
<organism evidence="1 2">
    <name type="scientific">Bifidobacterium crudilactis</name>
    <dbReference type="NCBI Taxonomy" id="327277"/>
    <lineage>
        <taxon>Bacteria</taxon>
        <taxon>Bacillati</taxon>
        <taxon>Actinomycetota</taxon>
        <taxon>Actinomycetes</taxon>
        <taxon>Bifidobacteriales</taxon>
        <taxon>Bifidobacteriaceae</taxon>
        <taxon>Bifidobacterium</taxon>
    </lineage>
</organism>
<reference evidence="1" key="1">
    <citation type="journal article" date="2020" name="Biotechnol. Biofuels">
        <title>New insights from the biogas microbiome by comprehensive genome-resolved metagenomics of nearly 1600 species originating from multiple anaerobic digesters.</title>
        <authorList>
            <person name="Campanaro S."/>
            <person name="Treu L."/>
            <person name="Rodriguez-R L.M."/>
            <person name="Kovalovszki A."/>
            <person name="Ziels R.M."/>
            <person name="Maus I."/>
            <person name="Zhu X."/>
            <person name="Kougias P.G."/>
            <person name="Basile A."/>
            <person name="Luo G."/>
            <person name="Schluter A."/>
            <person name="Konstantinidis K.T."/>
            <person name="Angelidaki I."/>
        </authorList>
    </citation>
    <scope>NUCLEOTIDE SEQUENCE</scope>
    <source>
        <strain evidence="1">AS01afH2WH_6</strain>
    </source>
</reference>
<evidence type="ECO:0000313" key="2">
    <source>
        <dbReference type="Proteomes" id="UP000767327"/>
    </source>
</evidence>
<gene>
    <name evidence="1" type="ORF">GXW98_03760</name>
</gene>
<name>A0A971ICR5_9BIFI</name>
<evidence type="ECO:0008006" key="3">
    <source>
        <dbReference type="Google" id="ProtNLM"/>
    </source>
</evidence>